<feature type="compositionally biased region" description="Basic and acidic residues" evidence="2">
    <location>
        <begin position="291"/>
        <end position="304"/>
    </location>
</feature>
<feature type="compositionally biased region" description="Gly residues" evidence="2">
    <location>
        <begin position="231"/>
        <end position="240"/>
    </location>
</feature>
<evidence type="ECO:0000259" key="3">
    <source>
        <dbReference type="Pfam" id="PF23598"/>
    </source>
</evidence>
<feature type="domain" description="Disease resistance R13L4/SHOC-2-like LRR" evidence="3">
    <location>
        <begin position="14"/>
        <end position="158"/>
    </location>
</feature>
<dbReference type="EMBL" id="KI392588">
    <property type="protein sequence ID" value="ERN13319.1"/>
    <property type="molecule type" value="Genomic_DNA"/>
</dbReference>
<evidence type="ECO:0000313" key="4">
    <source>
        <dbReference type="EMBL" id="ERN13319.1"/>
    </source>
</evidence>
<dbReference type="AlphaFoldDB" id="W1PYX7"/>
<protein>
    <recommendedName>
        <fullName evidence="3">Disease resistance R13L4/SHOC-2-like LRR domain-containing protein</fullName>
    </recommendedName>
</protein>
<dbReference type="InterPro" id="IPR032675">
    <property type="entry name" value="LRR_dom_sf"/>
</dbReference>
<organism evidence="4 5">
    <name type="scientific">Amborella trichopoda</name>
    <dbReference type="NCBI Taxonomy" id="13333"/>
    <lineage>
        <taxon>Eukaryota</taxon>
        <taxon>Viridiplantae</taxon>
        <taxon>Streptophyta</taxon>
        <taxon>Embryophyta</taxon>
        <taxon>Tracheophyta</taxon>
        <taxon>Spermatophyta</taxon>
        <taxon>Magnoliopsida</taxon>
        <taxon>Amborellales</taxon>
        <taxon>Amborellaceae</taxon>
        <taxon>Amborella</taxon>
    </lineage>
</organism>
<proteinExistence type="predicted"/>
<dbReference type="Gramene" id="ERN13319">
    <property type="protein sequence ID" value="ERN13319"/>
    <property type="gene ID" value="AMTR_s00041p00088940"/>
</dbReference>
<keyword evidence="1" id="KW-0677">Repeat</keyword>
<accession>W1PYX7</accession>
<gene>
    <name evidence="4" type="ORF">AMTR_s00041p00088940</name>
</gene>
<feature type="region of interest" description="Disordered" evidence="2">
    <location>
        <begin position="169"/>
        <end position="304"/>
    </location>
</feature>
<name>W1PYX7_AMBTC</name>
<sequence>MDKCKLLTVPPKSKYLRILDLGGVKIEELPSEIGNLKLLRYFGLRNTSIKDLPKSVQNLCKLEVLDARGSNLKALPDISSTGELVQLKKLKIQLACSHDGNVLWASLKKLTHLQSLDIFPTATENHINFGSVTSPSALSAHPLTHLTSLTRLQREWQWGQRGDMERNRWVERGSLKERDKGQSVGEQRREKGKGELTSPWGAGEKKGGLRGVRGAGSGASRGSRRSRDSIGGWGEGGEVGKGWAERTGGAGSESLGRRGKDRDTVVYWIRERGVASREGREGSKVVRRRRGGESKKRGVERGEG</sequence>
<dbReference type="HOGENOM" id="CLU_916279_0_0_1"/>
<dbReference type="Pfam" id="PF23598">
    <property type="entry name" value="LRR_14"/>
    <property type="match status" value="1"/>
</dbReference>
<dbReference type="PANTHER" id="PTHR47186">
    <property type="entry name" value="LEUCINE-RICH REPEAT-CONTAINING PROTEIN 57"/>
    <property type="match status" value="1"/>
</dbReference>
<reference evidence="5" key="1">
    <citation type="journal article" date="2013" name="Science">
        <title>The Amborella genome and the evolution of flowering plants.</title>
        <authorList>
            <consortium name="Amborella Genome Project"/>
        </authorList>
    </citation>
    <scope>NUCLEOTIDE SEQUENCE [LARGE SCALE GENOMIC DNA]</scope>
</reference>
<dbReference type="Gene3D" id="3.80.10.10">
    <property type="entry name" value="Ribonuclease Inhibitor"/>
    <property type="match status" value="1"/>
</dbReference>
<evidence type="ECO:0000256" key="1">
    <source>
        <dbReference type="ARBA" id="ARBA00022737"/>
    </source>
</evidence>
<dbReference type="SUPFAM" id="SSF52058">
    <property type="entry name" value="L domain-like"/>
    <property type="match status" value="1"/>
</dbReference>
<dbReference type="PANTHER" id="PTHR47186:SF35">
    <property type="entry name" value="RX N-TERMINAL DOMAIN-CONTAINING PROTEIN"/>
    <property type="match status" value="1"/>
</dbReference>
<feature type="compositionally biased region" description="Basic and acidic residues" evidence="2">
    <location>
        <begin position="169"/>
        <end position="194"/>
    </location>
</feature>
<dbReference type="InterPro" id="IPR055414">
    <property type="entry name" value="LRR_R13L4/SHOC2-like"/>
</dbReference>
<feature type="compositionally biased region" description="Gly residues" evidence="2">
    <location>
        <begin position="209"/>
        <end position="219"/>
    </location>
</feature>
<evidence type="ECO:0000313" key="5">
    <source>
        <dbReference type="Proteomes" id="UP000017836"/>
    </source>
</evidence>
<feature type="compositionally biased region" description="Basic and acidic residues" evidence="2">
    <location>
        <begin position="255"/>
        <end position="284"/>
    </location>
</feature>
<evidence type="ECO:0000256" key="2">
    <source>
        <dbReference type="SAM" id="MobiDB-lite"/>
    </source>
</evidence>
<keyword evidence="5" id="KW-1185">Reference proteome</keyword>
<dbReference type="Proteomes" id="UP000017836">
    <property type="component" value="Unassembled WGS sequence"/>
</dbReference>